<name>A0A5J5ENB7_9PEZI</name>
<keyword evidence="1" id="KW-0472">Membrane</keyword>
<sequence length="139" mass="15793">MENRVYRPGSGANKPKGTSSTWPIQDIEVLVLVELARRRSFLRWRIWAKFGSIRGFAFSGMVRTVWPFGFPTAVRLLVFCSPPAGVPNDESMRVIVLSCATVALALVNYARARQLRLRRKICTRHNSRLYVLVETPLAM</sequence>
<dbReference type="Proteomes" id="UP000326924">
    <property type="component" value="Unassembled WGS sequence"/>
</dbReference>
<comment type="caution">
    <text evidence="2">The sequence shown here is derived from an EMBL/GenBank/DDBJ whole genome shotgun (WGS) entry which is preliminary data.</text>
</comment>
<keyword evidence="1" id="KW-0812">Transmembrane</keyword>
<proteinExistence type="predicted"/>
<protein>
    <submittedName>
        <fullName evidence="2">Uncharacterized protein</fullName>
    </submittedName>
</protein>
<dbReference type="AlphaFoldDB" id="A0A5J5ENB7"/>
<feature type="transmembrane region" description="Helical" evidence="1">
    <location>
        <begin position="91"/>
        <end position="110"/>
    </location>
</feature>
<gene>
    <name evidence="2" type="ORF">FN846DRAFT_281656</name>
</gene>
<evidence type="ECO:0000313" key="3">
    <source>
        <dbReference type="Proteomes" id="UP000326924"/>
    </source>
</evidence>
<evidence type="ECO:0000313" key="2">
    <source>
        <dbReference type="EMBL" id="KAA8896218.1"/>
    </source>
</evidence>
<dbReference type="InParanoid" id="A0A5J5ENB7"/>
<reference evidence="2 3" key="1">
    <citation type="submission" date="2019-09" db="EMBL/GenBank/DDBJ databases">
        <title>Draft genome of the ectomycorrhizal ascomycete Sphaerosporella brunnea.</title>
        <authorList>
            <consortium name="DOE Joint Genome Institute"/>
            <person name="Benucci G.M."/>
            <person name="Marozzi G."/>
            <person name="Antonielli L."/>
            <person name="Sanchez S."/>
            <person name="Marco P."/>
            <person name="Wang X."/>
            <person name="Falini L.B."/>
            <person name="Barry K."/>
            <person name="Haridas S."/>
            <person name="Lipzen A."/>
            <person name="Labutti K."/>
            <person name="Grigoriev I.V."/>
            <person name="Murat C."/>
            <person name="Martin F."/>
            <person name="Albertini E."/>
            <person name="Donnini D."/>
            <person name="Bonito G."/>
        </authorList>
    </citation>
    <scope>NUCLEOTIDE SEQUENCE [LARGE SCALE GENOMIC DNA]</scope>
    <source>
        <strain evidence="2 3">Sb_GMNB300</strain>
    </source>
</reference>
<accession>A0A5J5ENB7</accession>
<keyword evidence="3" id="KW-1185">Reference proteome</keyword>
<keyword evidence="1" id="KW-1133">Transmembrane helix</keyword>
<feature type="transmembrane region" description="Helical" evidence="1">
    <location>
        <begin position="46"/>
        <end position="66"/>
    </location>
</feature>
<evidence type="ECO:0000256" key="1">
    <source>
        <dbReference type="SAM" id="Phobius"/>
    </source>
</evidence>
<dbReference type="EMBL" id="VXIS01000222">
    <property type="protein sequence ID" value="KAA8896218.1"/>
    <property type="molecule type" value="Genomic_DNA"/>
</dbReference>
<organism evidence="2 3">
    <name type="scientific">Sphaerosporella brunnea</name>
    <dbReference type="NCBI Taxonomy" id="1250544"/>
    <lineage>
        <taxon>Eukaryota</taxon>
        <taxon>Fungi</taxon>
        <taxon>Dikarya</taxon>
        <taxon>Ascomycota</taxon>
        <taxon>Pezizomycotina</taxon>
        <taxon>Pezizomycetes</taxon>
        <taxon>Pezizales</taxon>
        <taxon>Pyronemataceae</taxon>
        <taxon>Sphaerosporella</taxon>
    </lineage>
</organism>